<reference evidence="1" key="1">
    <citation type="submission" date="2021-02" db="EMBL/GenBank/DDBJ databases">
        <authorList>
            <person name="Dougan E. K."/>
            <person name="Rhodes N."/>
            <person name="Thang M."/>
            <person name="Chan C."/>
        </authorList>
    </citation>
    <scope>NUCLEOTIDE SEQUENCE</scope>
</reference>
<evidence type="ECO:0000313" key="2">
    <source>
        <dbReference type="Proteomes" id="UP000601435"/>
    </source>
</evidence>
<protein>
    <submittedName>
        <fullName evidence="1">YGR125W protein</fullName>
    </submittedName>
</protein>
<keyword evidence="2" id="KW-1185">Reference proteome</keyword>
<dbReference type="AlphaFoldDB" id="A0A812SWT9"/>
<comment type="caution">
    <text evidence="1">The sequence shown here is derived from an EMBL/GenBank/DDBJ whole genome shotgun (WGS) entry which is preliminary data.</text>
</comment>
<gene>
    <name evidence="1" type="primary">YGR125W</name>
    <name evidence="1" type="ORF">SNEC2469_LOCUS14077</name>
</gene>
<name>A0A812SWT9_9DINO</name>
<dbReference type="OrthoDB" id="409725at2759"/>
<sequence>ERLSDQAFEDMNFVPRGTLARLQPLCQVRNGLPHYTSLSHDQEPTLYLILRGAIAQFEQIGEDITVARSGKLHAEVKGFTGRGNKRLRARYPPGHIVGKTSFFLHGEDGLVDHKMLPMLQVSSRMSGYAEVWELRRSSWDKMPEDLKSIMEGLMLFQLADDRQHSLLIE</sequence>
<organism evidence="1 2">
    <name type="scientific">Symbiodinium necroappetens</name>
    <dbReference type="NCBI Taxonomy" id="1628268"/>
    <lineage>
        <taxon>Eukaryota</taxon>
        <taxon>Sar</taxon>
        <taxon>Alveolata</taxon>
        <taxon>Dinophyceae</taxon>
        <taxon>Suessiales</taxon>
        <taxon>Symbiodiniaceae</taxon>
        <taxon>Symbiodinium</taxon>
    </lineage>
</organism>
<accession>A0A812SWT9</accession>
<dbReference type="Proteomes" id="UP000601435">
    <property type="component" value="Unassembled WGS sequence"/>
</dbReference>
<feature type="non-terminal residue" evidence="1">
    <location>
        <position position="1"/>
    </location>
</feature>
<proteinExistence type="predicted"/>
<dbReference type="EMBL" id="CAJNJA010022518">
    <property type="protein sequence ID" value="CAE7494728.1"/>
    <property type="molecule type" value="Genomic_DNA"/>
</dbReference>
<evidence type="ECO:0000313" key="1">
    <source>
        <dbReference type="EMBL" id="CAE7494728.1"/>
    </source>
</evidence>